<dbReference type="InterPro" id="IPR020094">
    <property type="entry name" value="TruA/RsuA/RluB/E/F_N"/>
</dbReference>
<evidence type="ECO:0000313" key="7">
    <source>
        <dbReference type="Proteomes" id="UP001172155"/>
    </source>
</evidence>
<evidence type="ECO:0000313" key="6">
    <source>
        <dbReference type="EMBL" id="KAK0740956.1"/>
    </source>
</evidence>
<feature type="compositionally biased region" description="Low complexity" evidence="4">
    <location>
        <begin position="214"/>
        <end position="229"/>
    </location>
</feature>
<dbReference type="Proteomes" id="UP001172155">
    <property type="component" value="Unassembled WGS sequence"/>
</dbReference>
<dbReference type="CDD" id="cd02569">
    <property type="entry name" value="PseudoU_synth_ScPus3"/>
    <property type="match status" value="1"/>
</dbReference>
<evidence type="ECO:0000256" key="2">
    <source>
        <dbReference type="ARBA" id="ARBA00022694"/>
    </source>
</evidence>
<gene>
    <name evidence="6" type="ORF">B0T18DRAFT_220856</name>
</gene>
<reference evidence="6" key="1">
    <citation type="submission" date="2023-06" db="EMBL/GenBank/DDBJ databases">
        <title>Genome-scale phylogeny and comparative genomics of the fungal order Sordariales.</title>
        <authorList>
            <consortium name="Lawrence Berkeley National Laboratory"/>
            <person name="Hensen N."/>
            <person name="Bonometti L."/>
            <person name="Westerberg I."/>
            <person name="Brannstrom I.O."/>
            <person name="Guillou S."/>
            <person name="Cros-Aarteil S."/>
            <person name="Calhoun S."/>
            <person name="Haridas S."/>
            <person name="Kuo A."/>
            <person name="Mondo S."/>
            <person name="Pangilinan J."/>
            <person name="Riley R."/>
            <person name="LaButti K."/>
            <person name="Andreopoulos B."/>
            <person name="Lipzen A."/>
            <person name="Chen C."/>
            <person name="Yanf M."/>
            <person name="Daum C."/>
            <person name="Ng V."/>
            <person name="Clum A."/>
            <person name="Steindorff A."/>
            <person name="Ohm R."/>
            <person name="Martin F."/>
            <person name="Silar P."/>
            <person name="Natvig D."/>
            <person name="Lalanne C."/>
            <person name="Gautier V."/>
            <person name="Ament-velasquez S.L."/>
            <person name="Kruys A."/>
            <person name="Hutchinson M.I."/>
            <person name="Powell A.J."/>
            <person name="Barry K."/>
            <person name="Miller A.N."/>
            <person name="Grigoriev I.V."/>
            <person name="Debuchy R."/>
            <person name="Gladieux P."/>
            <person name="Thoren M.H."/>
            <person name="Johannesson H."/>
        </authorList>
    </citation>
    <scope>NUCLEOTIDE SEQUENCE</scope>
    <source>
        <strain evidence="6">SMH3187-1</strain>
    </source>
</reference>
<sequence>MTAAASRLPRHLGATAYSSALPPLVASPVHRHLQLRLRVAAATQKRAMADYTQWTKEGLVKHIRHLEAQLRHQKYMQQVPSEPPAPAAPTPTTDITNQQPPSSEPTTSSEAPAGPPKKKARTFDPSKYATRPIALKLAYLGKNYSGFEHQPSGALSSIEEELWKALIKAFLIFPEQPDRVDLNAKALEYSKCGRTDRGVSAFGQVIAIRVRSNASPAAPQETPAAAEGETAGKLEWDPRRDEIDYCRVLNRMLPADIRILAWAPAEEGFSARFSCRERQYRYFFTQPAYTPTPSETGAKDGWLDVEAMRAGAKRFEGLHDFRNFCKIDRTKQISNFMRRVFEADVVEVKDASTALTYLENANLRPEGVDVGGGTVPKVYYFHVRGSAFLWHQIRHMVAILFLVGQGLEPPSVVSELLDVDRHPCKPNYTMADEVPLVLWDCIFPRGVEASVAAVPDVTADGIVLGNSHNPEADVDTNMRDAIEWEWVGQKGAQKHELTGQLWQYWREKKVDELLASQLLQCVSAKTDPGRVFAGADAKKTRGGAVSKRIFEGGNSGRFMGSYVPMMKRPVQISAADANDKWAQSKGFANAAEMTSIKNWRTVLKASKAASEADGEKPKAGRRKSSVVEDSAAVVE</sequence>
<dbReference type="GO" id="GO:0005737">
    <property type="term" value="C:cytoplasm"/>
    <property type="evidence" value="ECO:0007669"/>
    <property type="project" value="TreeGrafter"/>
</dbReference>
<dbReference type="HAMAP" id="MF_00171">
    <property type="entry name" value="TruA"/>
    <property type="match status" value="1"/>
</dbReference>
<dbReference type="NCBIfam" id="TIGR00071">
    <property type="entry name" value="hisT_truA"/>
    <property type="match status" value="1"/>
</dbReference>
<dbReference type="GO" id="GO:0003723">
    <property type="term" value="F:RNA binding"/>
    <property type="evidence" value="ECO:0007669"/>
    <property type="project" value="InterPro"/>
</dbReference>
<feature type="region of interest" description="Disordered" evidence="4">
    <location>
        <begin position="213"/>
        <end position="233"/>
    </location>
</feature>
<dbReference type="GO" id="GO:0031119">
    <property type="term" value="P:tRNA pseudouridine synthesis"/>
    <property type="evidence" value="ECO:0007669"/>
    <property type="project" value="TreeGrafter"/>
</dbReference>
<feature type="domain" description="Pseudouridine synthase I TruA alpha/beta" evidence="5">
    <location>
        <begin position="312"/>
        <end position="444"/>
    </location>
</feature>
<comment type="caution">
    <text evidence="6">The sequence shown here is derived from an EMBL/GenBank/DDBJ whole genome shotgun (WGS) entry which is preliminary data.</text>
</comment>
<dbReference type="Gene3D" id="3.30.70.660">
    <property type="entry name" value="Pseudouridine synthase I, catalytic domain, C-terminal subdomain"/>
    <property type="match status" value="1"/>
</dbReference>
<protein>
    <submittedName>
        <fullName evidence="6">Pseudouridine synthase</fullName>
    </submittedName>
</protein>
<name>A0AA40K031_9PEZI</name>
<dbReference type="PANTHER" id="PTHR11142">
    <property type="entry name" value="PSEUDOURIDYLATE SYNTHASE"/>
    <property type="match status" value="1"/>
</dbReference>
<dbReference type="InterPro" id="IPR020103">
    <property type="entry name" value="PsdUridine_synth_cat_dom_sf"/>
</dbReference>
<dbReference type="Pfam" id="PF01416">
    <property type="entry name" value="PseudoU_synth_1"/>
    <property type="match status" value="1"/>
</dbReference>
<dbReference type="Gene3D" id="3.30.70.580">
    <property type="entry name" value="Pseudouridine synthase I, catalytic domain, N-terminal subdomain"/>
    <property type="match status" value="1"/>
</dbReference>
<feature type="region of interest" description="Disordered" evidence="4">
    <location>
        <begin position="607"/>
        <end position="635"/>
    </location>
</feature>
<evidence type="ECO:0000256" key="1">
    <source>
        <dbReference type="ARBA" id="ARBA00009375"/>
    </source>
</evidence>
<evidence type="ECO:0000256" key="4">
    <source>
        <dbReference type="SAM" id="MobiDB-lite"/>
    </source>
</evidence>
<keyword evidence="7" id="KW-1185">Reference proteome</keyword>
<dbReference type="PANTHER" id="PTHR11142:SF5">
    <property type="entry name" value="TRNA PSEUDOURIDINE(38_39) SYNTHASE"/>
    <property type="match status" value="1"/>
</dbReference>
<dbReference type="GO" id="GO:1990481">
    <property type="term" value="P:mRNA pseudouridine synthesis"/>
    <property type="evidence" value="ECO:0007669"/>
    <property type="project" value="TreeGrafter"/>
</dbReference>
<dbReference type="GO" id="GO:0009982">
    <property type="term" value="F:pseudouridine synthase activity"/>
    <property type="evidence" value="ECO:0007669"/>
    <property type="project" value="InterPro"/>
</dbReference>
<evidence type="ECO:0000259" key="5">
    <source>
        <dbReference type="Pfam" id="PF01416"/>
    </source>
</evidence>
<dbReference type="InterPro" id="IPR041707">
    <property type="entry name" value="Pus3-like"/>
</dbReference>
<dbReference type="EMBL" id="JAUKUD010000006">
    <property type="protein sequence ID" value="KAK0740956.1"/>
    <property type="molecule type" value="Genomic_DNA"/>
</dbReference>
<dbReference type="GO" id="GO:0005634">
    <property type="term" value="C:nucleus"/>
    <property type="evidence" value="ECO:0007669"/>
    <property type="project" value="TreeGrafter"/>
</dbReference>
<evidence type="ECO:0000256" key="3">
    <source>
        <dbReference type="ARBA" id="ARBA00023235"/>
    </source>
</evidence>
<dbReference type="InterPro" id="IPR020095">
    <property type="entry name" value="PsdUridine_synth_TruA_C"/>
</dbReference>
<dbReference type="InterPro" id="IPR001406">
    <property type="entry name" value="PsdUridine_synth_TruA"/>
</dbReference>
<keyword evidence="2" id="KW-0819">tRNA processing</keyword>
<organism evidence="6 7">
    <name type="scientific">Schizothecium vesticola</name>
    <dbReference type="NCBI Taxonomy" id="314040"/>
    <lineage>
        <taxon>Eukaryota</taxon>
        <taxon>Fungi</taxon>
        <taxon>Dikarya</taxon>
        <taxon>Ascomycota</taxon>
        <taxon>Pezizomycotina</taxon>
        <taxon>Sordariomycetes</taxon>
        <taxon>Sordariomycetidae</taxon>
        <taxon>Sordariales</taxon>
        <taxon>Schizotheciaceae</taxon>
        <taxon>Schizothecium</taxon>
    </lineage>
</organism>
<proteinExistence type="inferred from homology"/>
<dbReference type="AlphaFoldDB" id="A0AA40K031"/>
<feature type="region of interest" description="Disordered" evidence="4">
    <location>
        <begin position="75"/>
        <end position="125"/>
    </location>
</feature>
<dbReference type="SUPFAM" id="SSF55120">
    <property type="entry name" value="Pseudouridine synthase"/>
    <property type="match status" value="1"/>
</dbReference>
<comment type="similarity">
    <text evidence="1">Belongs to the tRNA pseudouridine synthase TruA family.</text>
</comment>
<accession>A0AA40K031</accession>
<dbReference type="InterPro" id="IPR020097">
    <property type="entry name" value="PsdUridine_synth_TruA_a/b_dom"/>
</dbReference>
<keyword evidence="3" id="KW-0413">Isomerase</keyword>
<feature type="compositionally biased region" description="Low complexity" evidence="4">
    <location>
        <begin position="100"/>
        <end position="112"/>
    </location>
</feature>